<dbReference type="GO" id="GO:0005524">
    <property type="term" value="F:ATP binding"/>
    <property type="evidence" value="ECO:0007669"/>
    <property type="project" value="UniProtKB-KW"/>
</dbReference>
<keyword evidence="17" id="KW-0393">Immunoglobulin domain</keyword>
<dbReference type="OrthoDB" id="6019866at2759"/>
<evidence type="ECO:0000256" key="1">
    <source>
        <dbReference type="ARBA" id="ARBA00004167"/>
    </source>
</evidence>
<feature type="non-terminal residue" evidence="19">
    <location>
        <position position="1"/>
    </location>
</feature>
<name>A0A8J4UIA5_CLAMG</name>
<dbReference type="InterPro" id="IPR013783">
    <property type="entry name" value="Ig-like_fold"/>
</dbReference>
<keyword evidence="7" id="KW-0677">Repeat</keyword>
<keyword evidence="3" id="KW-0597">Phosphoprotein</keyword>
<feature type="non-terminal residue" evidence="19">
    <location>
        <position position="80"/>
    </location>
</feature>
<evidence type="ECO:0000256" key="4">
    <source>
        <dbReference type="ARBA" id="ARBA00022679"/>
    </source>
</evidence>
<evidence type="ECO:0000256" key="10">
    <source>
        <dbReference type="ARBA" id="ARBA00022840"/>
    </source>
</evidence>
<protein>
    <recommendedName>
        <fullName evidence="2">receptor protein-tyrosine kinase</fullName>
        <ecNumber evidence="2">2.7.10.1</ecNumber>
    </recommendedName>
</protein>
<keyword evidence="10" id="KW-0067">ATP-binding</keyword>
<sequence length="80" mass="8979">IKISLLQKRDPPAHIQWLKHIEVNGSKEGEDGLPYIKVLKINVNILQLKNVSLEDAGKYTCLAGNSIGFSHHTAWLTVFE</sequence>
<feature type="domain" description="Ig-like" evidence="18">
    <location>
        <begin position="1"/>
        <end position="77"/>
    </location>
</feature>
<comment type="subcellular location">
    <subcellularLocation>
        <location evidence="1">Membrane</location>
        <topology evidence="1">Single-pass membrane protein</topology>
    </subcellularLocation>
</comment>
<evidence type="ECO:0000256" key="9">
    <source>
        <dbReference type="ARBA" id="ARBA00022777"/>
    </source>
</evidence>
<keyword evidence="6" id="KW-0732">Signal</keyword>
<accession>A0A8J4UIA5</accession>
<keyword evidence="4" id="KW-0808">Transferase</keyword>
<reference evidence="19" key="1">
    <citation type="submission" date="2020-07" db="EMBL/GenBank/DDBJ databases">
        <title>Clarias magur genome sequencing, assembly and annotation.</title>
        <authorList>
            <person name="Kushwaha B."/>
            <person name="Kumar R."/>
            <person name="Das P."/>
            <person name="Joshi C.G."/>
            <person name="Kumar D."/>
            <person name="Nagpure N.S."/>
            <person name="Pandey M."/>
            <person name="Agarwal S."/>
            <person name="Srivastava S."/>
            <person name="Singh M."/>
            <person name="Sahoo L."/>
            <person name="Jayasankar P."/>
            <person name="Meher P.K."/>
            <person name="Koringa P.G."/>
            <person name="Iquebal M.A."/>
            <person name="Das S.P."/>
            <person name="Bit A."/>
            <person name="Patnaik S."/>
            <person name="Patel N."/>
            <person name="Shah T.M."/>
            <person name="Hinsu A."/>
            <person name="Jena J.K."/>
        </authorList>
    </citation>
    <scope>NUCLEOTIDE SEQUENCE</scope>
    <source>
        <strain evidence="19">CIFAMagur01</strain>
        <tissue evidence="19">Testis</tissue>
    </source>
</reference>
<keyword evidence="11" id="KW-1133">Transmembrane helix</keyword>
<evidence type="ECO:0000256" key="7">
    <source>
        <dbReference type="ARBA" id="ARBA00022737"/>
    </source>
</evidence>
<organism evidence="19 20">
    <name type="scientific">Clarias magur</name>
    <name type="common">Asian catfish</name>
    <name type="synonym">Macropteronotus magur</name>
    <dbReference type="NCBI Taxonomy" id="1594786"/>
    <lineage>
        <taxon>Eukaryota</taxon>
        <taxon>Metazoa</taxon>
        <taxon>Chordata</taxon>
        <taxon>Craniata</taxon>
        <taxon>Vertebrata</taxon>
        <taxon>Euteleostomi</taxon>
        <taxon>Actinopterygii</taxon>
        <taxon>Neopterygii</taxon>
        <taxon>Teleostei</taxon>
        <taxon>Ostariophysi</taxon>
        <taxon>Siluriformes</taxon>
        <taxon>Clariidae</taxon>
        <taxon>Clarias</taxon>
    </lineage>
</organism>
<dbReference type="PROSITE" id="PS50835">
    <property type="entry name" value="IG_LIKE"/>
    <property type="match status" value="1"/>
</dbReference>
<dbReference type="GO" id="GO:0016020">
    <property type="term" value="C:membrane"/>
    <property type="evidence" value="ECO:0007669"/>
    <property type="project" value="UniProtKB-SubCell"/>
</dbReference>
<keyword evidence="9" id="KW-0418">Kinase</keyword>
<keyword evidence="14" id="KW-1015">Disulfide bond</keyword>
<keyword evidence="13" id="KW-0829">Tyrosine-protein kinase</keyword>
<dbReference type="EMBL" id="QNUK01000023">
    <property type="protein sequence ID" value="KAF5907341.1"/>
    <property type="molecule type" value="Genomic_DNA"/>
</dbReference>
<dbReference type="Proteomes" id="UP000727407">
    <property type="component" value="Unassembled WGS sequence"/>
</dbReference>
<evidence type="ECO:0000256" key="16">
    <source>
        <dbReference type="ARBA" id="ARBA00023180"/>
    </source>
</evidence>
<dbReference type="InterPro" id="IPR007110">
    <property type="entry name" value="Ig-like_dom"/>
</dbReference>
<gene>
    <name evidence="19" type="ORF">DAT39_002965</name>
</gene>
<evidence type="ECO:0000256" key="13">
    <source>
        <dbReference type="ARBA" id="ARBA00023137"/>
    </source>
</evidence>
<evidence type="ECO:0000256" key="8">
    <source>
        <dbReference type="ARBA" id="ARBA00022741"/>
    </source>
</evidence>
<comment type="caution">
    <text evidence="19">The sequence shown here is derived from an EMBL/GenBank/DDBJ whole genome shotgun (WGS) entry which is preliminary data.</text>
</comment>
<evidence type="ECO:0000259" key="18">
    <source>
        <dbReference type="PROSITE" id="PS50835"/>
    </source>
</evidence>
<evidence type="ECO:0000313" key="20">
    <source>
        <dbReference type="Proteomes" id="UP000727407"/>
    </source>
</evidence>
<dbReference type="GO" id="GO:0004714">
    <property type="term" value="F:transmembrane receptor protein tyrosine kinase activity"/>
    <property type="evidence" value="ECO:0007669"/>
    <property type="project" value="UniProtKB-EC"/>
</dbReference>
<evidence type="ECO:0000256" key="15">
    <source>
        <dbReference type="ARBA" id="ARBA00023170"/>
    </source>
</evidence>
<keyword evidence="15 19" id="KW-0675">Receptor</keyword>
<evidence type="ECO:0000256" key="2">
    <source>
        <dbReference type="ARBA" id="ARBA00011902"/>
    </source>
</evidence>
<keyword evidence="20" id="KW-1185">Reference proteome</keyword>
<evidence type="ECO:0000256" key="6">
    <source>
        <dbReference type="ARBA" id="ARBA00022729"/>
    </source>
</evidence>
<evidence type="ECO:0000256" key="11">
    <source>
        <dbReference type="ARBA" id="ARBA00022989"/>
    </source>
</evidence>
<evidence type="ECO:0000256" key="17">
    <source>
        <dbReference type="ARBA" id="ARBA00023319"/>
    </source>
</evidence>
<evidence type="ECO:0000256" key="12">
    <source>
        <dbReference type="ARBA" id="ARBA00023136"/>
    </source>
</evidence>
<dbReference type="Gene3D" id="2.60.40.10">
    <property type="entry name" value="Immunoglobulins"/>
    <property type="match status" value="1"/>
</dbReference>
<keyword evidence="5" id="KW-0812">Transmembrane</keyword>
<evidence type="ECO:0000256" key="5">
    <source>
        <dbReference type="ARBA" id="ARBA00022692"/>
    </source>
</evidence>
<dbReference type="SUPFAM" id="SSF48726">
    <property type="entry name" value="Immunoglobulin"/>
    <property type="match status" value="1"/>
</dbReference>
<dbReference type="EC" id="2.7.10.1" evidence="2"/>
<keyword evidence="16" id="KW-0325">Glycoprotein</keyword>
<keyword evidence="12" id="KW-0472">Membrane</keyword>
<dbReference type="Pfam" id="PF13927">
    <property type="entry name" value="Ig_3"/>
    <property type="match status" value="1"/>
</dbReference>
<dbReference type="InterPro" id="IPR036179">
    <property type="entry name" value="Ig-like_dom_sf"/>
</dbReference>
<dbReference type="AlphaFoldDB" id="A0A8J4UIA5"/>
<keyword evidence="8" id="KW-0547">Nucleotide-binding</keyword>
<proteinExistence type="predicted"/>
<dbReference type="FunFam" id="2.60.40.10:FF:000020">
    <property type="entry name" value="Fibroblast growth factor receptor"/>
    <property type="match status" value="1"/>
</dbReference>
<evidence type="ECO:0000256" key="3">
    <source>
        <dbReference type="ARBA" id="ARBA00022553"/>
    </source>
</evidence>
<evidence type="ECO:0000313" key="19">
    <source>
        <dbReference type="EMBL" id="KAF5907341.1"/>
    </source>
</evidence>
<evidence type="ECO:0000256" key="14">
    <source>
        <dbReference type="ARBA" id="ARBA00023157"/>
    </source>
</evidence>